<evidence type="ECO:0000256" key="3">
    <source>
        <dbReference type="ARBA" id="ARBA00022763"/>
    </source>
</evidence>
<dbReference type="InterPro" id="IPR009400">
    <property type="entry name" value="TFIIH_TTDA/Tfb5"/>
</dbReference>
<dbReference type="GO" id="GO:0006367">
    <property type="term" value="P:transcription initiation at RNA polymerase II promoter"/>
    <property type="evidence" value="ECO:0007669"/>
    <property type="project" value="UniProtKB-UniRule"/>
</dbReference>
<dbReference type="InterPro" id="IPR035935">
    <property type="entry name" value="TFB5-like_sf"/>
</dbReference>
<keyword evidence="3 8" id="KW-0227">DNA damage</keyword>
<dbReference type="SUPFAM" id="SSF142897">
    <property type="entry name" value="TFB5-like"/>
    <property type="match status" value="1"/>
</dbReference>
<name>A0A4P9X8X7_9FUNG</name>
<sequence length="84" mass="9438">MVQAVRGVLLQMDAAIKQIILEINDQSPQPFILEDLDDEHVFVQEESVDLVRAKLDEILEKNTYKVDEDVTMAKVQQTVASPAA</sequence>
<dbReference type="GO" id="GO:0005675">
    <property type="term" value="C:transcription factor TFIIH holo complex"/>
    <property type="evidence" value="ECO:0007669"/>
    <property type="project" value="TreeGrafter"/>
</dbReference>
<reference evidence="10" key="1">
    <citation type="journal article" date="2018" name="Nat. Microbiol.">
        <title>Leveraging single-cell genomics to expand the fungal tree of life.</title>
        <authorList>
            <person name="Ahrendt S.R."/>
            <person name="Quandt C.A."/>
            <person name="Ciobanu D."/>
            <person name="Clum A."/>
            <person name="Salamov A."/>
            <person name="Andreopoulos B."/>
            <person name="Cheng J.F."/>
            <person name="Woyke T."/>
            <person name="Pelin A."/>
            <person name="Henrissat B."/>
            <person name="Reynolds N.K."/>
            <person name="Benny G.L."/>
            <person name="Smith M.E."/>
            <person name="James T.Y."/>
            <person name="Grigoriev I.V."/>
        </authorList>
    </citation>
    <scope>NUCLEOTIDE SEQUENCE [LARGE SCALE GENOMIC DNA]</scope>
    <source>
        <strain evidence="10">ATCC 52028</strain>
    </source>
</reference>
<gene>
    <name evidence="9" type="ORF">CXG81DRAFT_25544</name>
</gene>
<evidence type="ECO:0000313" key="9">
    <source>
        <dbReference type="EMBL" id="RKP01773.1"/>
    </source>
</evidence>
<evidence type="ECO:0000256" key="5">
    <source>
        <dbReference type="ARBA" id="ARBA00023163"/>
    </source>
</evidence>
<evidence type="ECO:0000256" key="4">
    <source>
        <dbReference type="ARBA" id="ARBA00023015"/>
    </source>
</evidence>
<evidence type="ECO:0000256" key="6">
    <source>
        <dbReference type="ARBA" id="ARBA00023204"/>
    </source>
</evidence>
<dbReference type="Pfam" id="PF06331">
    <property type="entry name" value="Tfb5"/>
    <property type="match status" value="1"/>
</dbReference>
<dbReference type="GO" id="GO:0000439">
    <property type="term" value="C:transcription factor TFIIH core complex"/>
    <property type="evidence" value="ECO:0007669"/>
    <property type="project" value="UniProtKB-UniRule"/>
</dbReference>
<comment type="subunit">
    <text evidence="8">Component of the 7-subunit TFIIH core complex.</text>
</comment>
<dbReference type="SMART" id="SM01395">
    <property type="entry name" value="Tbf5"/>
    <property type="match status" value="1"/>
</dbReference>
<keyword evidence="7 8" id="KW-0539">Nucleus</keyword>
<comment type="similarity">
    <text evidence="2 8">Belongs to the TFB5 family.</text>
</comment>
<keyword evidence="10" id="KW-1185">Reference proteome</keyword>
<evidence type="ECO:0000256" key="8">
    <source>
        <dbReference type="RuleBase" id="RU368032"/>
    </source>
</evidence>
<comment type="subcellular location">
    <subcellularLocation>
        <location evidence="1 8">Nucleus</location>
    </subcellularLocation>
</comment>
<dbReference type="Proteomes" id="UP000274922">
    <property type="component" value="Unassembled WGS sequence"/>
</dbReference>
<dbReference type="GO" id="GO:0006294">
    <property type="term" value="P:nucleotide-excision repair, preincision complex assembly"/>
    <property type="evidence" value="ECO:0007669"/>
    <property type="project" value="TreeGrafter"/>
</dbReference>
<dbReference type="EMBL" id="ML014161">
    <property type="protein sequence ID" value="RKP01773.1"/>
    <property type="molecule type" value="Genomic_DNA"/>
</dbReference>
<protein>
    <recommendedName>
        <fullName evidence="8">General transcription and DNA repair factor IIH subunit TFB5</fullName>
    </recommendedName>
</protein>
<dbReference type="PANTHER" id="PTHR28580:SF1">
    <property type="entry name" value="GENERAL TRANSCRIPTION FACTOR IIH SUBUNIT 5"/>
    <property type="match status" value="1"/>
</dbReference>
<evidence type="ECO:0000256" key="2">
    <source>
        <dbReference type="ARBA" id="ARBA00007470"/>
    </source>
</evidence>
<organism evidence="9 10">
    <name type="scientific">Caulochytrium protostelioides</name>
    <dbReference type="NCBI Taxonomy" id="1555241"/>
    <lineage>
        <taxon>Eukaryota</taxon>
        <taxon>Fungi</taxon>
        <taxon>Fungi incertae sedis</taxon>
        <taxon>Chytridiomycota</taxon>
        <taxon>Chytridiomycota incertae sedis</taxon>
        <taxon>Chytridiomycetes</taxon>
        <taxon>Caulochytriales</taxon>
        <taxon>Caulochytriaceae</taxon>
        <taxon>Caulochytrium</taxon>
    </lineage>
</organism>
<dbReference type="PANTHER" id="PTHR28580">
    <property type="entry name" value="GENERAL TRANSCRIPTION FACTOR IIH SUBUNIT 5"/>
    <property type="match status" value="1"/>
</dbReference>
<dbReference type="AlphaFoldDB" id="A0A4P9X8X7"/>
<evidence type="ECO:0000313" key="10">
    <source>
        <dbReference type="Proteomes" id="UP000274922"/>
    </source>
</evidence>
<dbReference type="STRING" id="1555241.A0A4P9X8X7"/>
<evidence type="ECO:0000256" key="1">
    <source>
        <dbReference type="ARBA" id="ARBA00004123"/>
    </source>
</evidence>
<dbReference type="OrthoDB" id="354at2759"/>
<accession>A0A4P9X8X7</accession>
<keyword evidence="4 8" id="KW-0805">Transcription regulation</keyword>
<proteinExistence type="inferred from homology"/>
<keyword evidence="6 8" id="KW-0234">DNA repair</keyword>
<keyword evidence="5 8" id="KW-0804">Transcription</keyword>
<evidence type="ECO:0000256" key="7">
    <source>
        <dbReference type="ARBA" id="ARBA00023242"/>
    </source>
</evidence>
<dbReference type="Gene3D" id="3.30.70.1220">
    <property type="entry name" value="TFB5-like"/>
    <property type="match status" value="1"/>
</dbReference>
<comment type="function">
    <text evidence="8">In NER, TFIIH acts by opening DNA around the lesion to allow the excision of the damaged oligonucleotide and its replacement by a new DNA fragment. In transcription, TFIIH has an essential role in transcription initiation. When the pre-initiation complex (PIC) has been established, TFIIH is required for promoter opening and promoter escape.</text>
</comment>